<sequence>MKQITQNFFMMLHFVLFSLSLAICLVFLFSSFLYAFFLKFTQLPQMLGLSEQQILVNFNALIEYILNPKTSKLSLPDFSFSQGGLQHFIDVKLRVQILFLIMMILLVVSIYLCFKIRLRKRKIPGISLFFKGGYLLPLVVLFIAVFAFEPLFVTFHQIFFNNQLWLFDPLTDPVINMLPQSLFLYFLIWIILFYEIIMMFIQFILRKKIK</sequence>
<keyword evidence="1" id="KW-0812">Transmembrane</keyword>
<feature type="transmembrane region" description="Helical" evidence="1">
    <location>
        <begin position="95"/>
        <end position="114"/>
    </location>
</feature>
<dbReference type="PATRIC" id="fig|883111.3.peg.1731"/>
<keyword evidence="3" id="KW-1185">Reference proteome</keyword>
<dbReference type="OrthoDB" id="9813051at2"/>
<evidence type="ECO:0000256" key="1">
    <source>
        <dbReference type="SAM" id="Phobius"/>
    </source>
</evidence>
<evidence type="ECO:0000313" key="2">
    <source>
        <dbReference type="EMBL" id="EKB53454.1"/>
    </source>
</evidence>
<dbReference type="STRING" id="883111.HMPREF9706_01712"/>
<keyword evidence="1" id="KW-0472">Membrane</keyword>
<dbReference type="Pfam" id="PF07314">
    <property type="entry name" value="Lit"/>
    <property type="match status" value="1"/>
</dbReference>
<gene>
    <name evidence="2" type="ORF">HMPREF9706_01712</name>
</gene>
<feature type="transmembrane region" description="Helical" evidence="1">
    <location>
        <begin position="182"/>
        <end position="205"/>
    </location>
</feature>
<feature type="transmembrane region" description="Helical" evidence="1">
    <location>
        <begin position="135"/>
        <end position="160"/>
    </location>
</feature>
<dbReference type="EMBL" id="AGZD01000013">
    <property type="protein sequence ID" value="EKB53454.1"/>
    <property type="molecule type" value="Genomic_DNA"/>
</dbReference>
<accession>K1MBQ2</accession>
<evidence type="ECO:0000313" key="3">
    <source>
        <dbReference type="Proteomes" id="UP000004465"/>
    </source>
</evidence>
<comment type="caution">
    <text evidence="2">The sequence shown here is derived from an EMBL/GenBank/DDBJ whole genome shotgun (WGS) entry which is preliminary data.</text>
</comment>
<dbReference type="Proteomes" id="UP000004465">
    <property type="component" value="Unassembled WGS sequence"/>
</dbReference>
<protein>
    <submittedName>
        <fullName evidence="2">Integral membrane protein</fullName>
    </submittedName>
</protein>
<name>K1MBQ2_9LACT</name>
<dbReference type="NCBIfam" id="TIGR01906">
    <property type="entry name" value="integ_TIGR01906"/>
    <property type="match status" value="1"/>
</dbReference>
<keyword evidence="1" id="KW-1133">Transmembrane helix</keyword>
<dbReference type="HOGENOM" id="CLU_093826_1_0_9"/>
<proteinExistence type="predicted"/>
<feature type="transmembrane region" description="Helical" evidence="1">
    <location>
        <begin position="12"/>
        <end position="37"/>
    </location>
</feature>
<dbReference type="AlphaFoldDB" id="K1MBQ2"/>
<reference evidence="2 3" key="1">
    <citation type="submission" date="2012-07" db="EMBL/GenBank/DDBJ databases">
        <title>The Genome Sequence of Facklamia hominis CCUG 36813.</title>
        <authorList>
            <consortium name="The Broad Institute Genome Sequencing Platform"/>
            <person name="Earl A."/>
            <person name="Ward D."/>
            <person name="Feldgarden M."/>
            <person name="Gevers D."/>
            <person name="Huys G."/>
            <person name="Walker B."/>
            <person name="Young S.K."/>
            <person name="Zeng Q."/>
            <person name="Gargeya S."/>
            <person name="Fitzgerald M."/>
            <person name="Haas B."/>
            <person name="Abouelleil A."/>
            <person name="Alvarado L."/>
            <person name="Arachchi H.M."/>
            <person name="Berlin A.M."/>
            <person name="Chapman S.B."/>
            <person name="Goldberg J."/>
            <person name="Griggs A."/>
            <person name="Gujja S."/>
            <person name="Hansen M."/>
            <person name="Howarth C."/>
            <person name="Imamovic A."/>
            <person name="Larimer J."/>
            <person name="McCowen C."/>
            <person name="Montmayeur A."/>
            <person name="Murphy C."/>
            <person name="Neiman D."/>
            <person name="Pearson M."/>
            <person name="Priest M."/>
            <person name="Roberts A."/>
            <person name="Saif S."/>
            <person name="Shea T."/>
            <person name="Sisk P."/>
            <person name="Sykes S."/>
            <person name="Wortman J."/>
            <person name="Nusbaum C."/>
            <person name="Birren B."/>
        </authorList>
    </citation>
    <scope>NUCLEOTIDE SEQUENCE [LARGE SCALE GENOMIC DNA]</scope>
    <source>
        <strain evidence="2 3">CCUG 36813</strain>
    </source>
</reference>
<organism evidence="2 3">
    <name type="scientific">Facklamia hominis CCUG 36813</name>
    <dbReference type="NCBI Taxonomy" id="883111"/>
    <lineage>
        <taxon>Bacteria</taxon>
        <taxon>Bacillati</taxon>
        <taxon>Bacillota</taxon>
        <taxon>Bacilli</taxon>
        <taxon>Lactobacillales</taxon>
        <taxon>Aerococcaceae</taxon>
        <taxon>Facklamia</taxon>
    </lineage>
</organism>
<dbReference type="InterPro" id="IPR010178">
    <property type="entry name" value="Lit"/>
</dbReference>
<dbReference type="RefSeq" id="WP_006909020.1">
    <property type="nucleotide sequence ID" value="NZ_JH932292.1"/>
</dbReference>